<proteinExistence type="predicted"/>
<comment type="caution">
    <text evidence="2">The sequence shown here is derived from an EMBL/GenBank/DDBJ whole genome shotgun (WGS) entry which is preliminary data.</text>
</comment>
<gene>
    <name evidence="2" type="ORF">HII31_10896</name>
</gene>
<dbReference type="Pfam" id="PF13424">
    <property type="entry name" value="TPR_12"/>
    <property type="match status" value="1"/>
</dbReference>
<dbReference type="InterPro" id="IPR011990">
    <property type="entry name" value="TPR-like_helical_dom_sf"/>
</dbReference>
<dbReference type="AlphaFoldDB" id="A0A8H6VI92"/>
<dbReference type="InterPro" id="IPR002182">
    <property type="entry name" value="NB-ARC"/>
</dbReference>
<evidence type="ECO:0000313" key="3">
    <source>
        <dbReference type="Proteomes" id="UP000660729"/>
    </source>
</evidence>
<dbReference type="InterPro" id="IPR053137">
    <property type="entry name" value="NLR-like"/>
</dbReference>
<sequence>MADLAATIVSFVEIAIRLGTFIRETKKGADSVDDDLLQLGREIQRVAEHGENIRTVFENEFKESSKAKDNDTTASIWRRVSSILKDSHFILIKMESKFDEMKGKEGSSTYDRVRRHFRKLSKEGDFETLRQGLDKNDQLLQMSLTTLSIIVTKQEQAGQSKSIANLSREMSLSSNKLEQLIMSLEAKLSNSTLSVDERDSLEAAKSIQKVAWVNAHFMIPQAVSRVFMGRESDLANMQQALGELEKEGGTKCVVIYGLNGAGKTQFCCKFAQENRDRFWAVFSIDAASSESIQQSYADIAQRVKIEPKETNVKHWLSEQSKPWLLIVDNVDEHLQSHKPEDFIPEAAGFGLVLFTTRDQSLQIHGRPFRFEGLEEEKSTALLLKIAYGARAHDSRWQPIARRICHELGNLPLAILHAGKAILQGNCTLDNCLDSIRNSLAQVHRKIAGDRAKRAKSFSGDQDQLLNEQVITTNAKVYATFELVIPTVSQNASELLRLLSFMQSQRFEFNILLSAIINPQRQAVADRKNARKAKPANSRSKSWDQHLKSAVRSIYLLLERLGLRSILPEVLRALKNAKPEVARDTLRQLLAQLREQALIDWVEPDDVYIIHSSVKWWIQASMQYQEKAVWCEAASNVLTLAILLPPVGVTAEHAKLRRQALAHIESVRKSEKKLREELEETQSKRESWRFWPILETSMSRAEVLRNAKYSLVYAEGGDFRESQRLMAKVDKFLVGAIGLGDPVAAKARLFLAETHWWLSDADEAVRLQEELLAACIASLGEDDVETLNVRSRLGLSFWQQGKYAKGREYSEKALKGLEKIYDTAHVDKSRAMSNLGLCHGKLANFDKAVKLHSEAHEGLLHAEKEQDEKYEDQILDAMQNLAMAKHDRYRYGDAEDKDLYEAERLQAAVLEKFAEQHNKEHPKTLWAACNLARIKALMGHLAEAEGMIASRLPVAKRNLGADHLGTLMGRAYYGQILTLSGKLDAAEKELRGVVNAHRARDKEEMHGDHLVAAAFLLDCYRKQGKTALAEKLEVEVTRGIRHIFGEGCSWEDFFVGHYSGDTVGGAEREDVDKPAD</sequence>
<dbReference type="InterPro" id="IPR027417">
    <property type="entry name" value="P-loop_NTPase"/>
</dbReference>
<organism evidence="2 3">
    <name type="scientific">Pseudocercospora fuligena</name>
    <dbReference type="NCBI Taxonomy" id="685502"/>
    <lineage>
        <taxon>Eukaryota</taxon>
        <taxon>Fungi</taxon>
        <taxon>Dikarya</taxon>
        <taxon>Ascomycota</taxon>
        <taxon>Pezizomycotina</taxon>
        <taxon>Dothideomycetes</taxon>
        <taxon>Dothideomycetidae</taxon>
        <taxon>Mycosphaerellales</taxon>
        <taxon>Mycosphaerellaceae</taxon>
        <taxon>Pseudocercospora</taxon>
    </lineage>
</organism>
<name>A0A8H6VI92_9PEZI</name>
<dbReference type="SUPFAM" id="SSF48452">
    <property type="entry name" value="TPR-like"/>
    <property type="match status" value="2"/>
</dbReference>
<dbReference type="Proteomes" id="UP000660729">
    <property type="component" value="Unassembled WGS sequence"/>
</dbReference>
<protein>
    <recommendedName>
        <fullName evidence="1">NB-ARC domain-containing protein</fullName>
    </recommendedName>
</protein>
<dbReference type="PANTHER" id="PTHR46082:SF6">
    <property type="entry name" value="AAA+ ATPASE DOMAIN-CONTAINING PROTEIN-RELATED"/>
    <property type="match status" value="1"/>
</dbReference>
<dbReference type="Gene3D" id="3.40.50.300">
    <property type="entry name" value="P-loop containing nucleotide triphosphate hydrolases"/>
    <property type="match status" value="1"/>
</dbReference>
<dbReference type="Pfam" id="PF13374">
    <property type="entry name" value="TPR_10"/>
    <property type="match status" value="1"/>
</dbReference>
<dbReference type="Gene3D" id="1.25.40.10">
    <property type="entry name" value="Tetratricopeptide repeat domain"/>
    <property type="match status" value="2"/>
</dbReference>
<dbReference type="EMBL" id="JABCIY010000222">
    <property type="protein sequence ID" value="KAF7187760.1"/>
    <property type="molecule type" value="Genomic_DNA"/>
</dbReference>
<dbReference type="PANTHER" id="PTHR46082">
    <property type="entry name" value="ATP/GTP-BINDING PROTEIN-RELATED"/>
    <property type="match status" value="1"/>
</dbReference>
<dbReference type="Pfam" id="PF00931">
    <property type="entry name" value="NB-ARC"/>
    <property type="match status" value="1"/>
</dbReference>
<reference evidence="2" key="1">
    <citation type="submission" date="2020-04" db="EMBL/GenBank/DDBJ databases">
        <title>Draft genome resource of the tomato pathogen Pseudocercospora fuligena.</title>
        <authorList>
            <person name="Zaccaron A."/>
        </authorList>
    </citation>
    <scope>NUCLEOTIDE SEQUENCE</scope>
    <source>
        <strain evidence="2">PF001</strain>
    </source>
</reference>
<feature type="domain" description="NB-ARC" evidence="1">
    <location>
        <begin position="236"/>
        <end position="387"/>
    </location>
</feature>
<accession>A0A8H6VI92</accession>
<evidence type="ECO:0000259" key="1">
    <source>
        <dbReference type="Pfam" id="PF00931"/>
    </source>
</evidence>
<dbReference type="SUPFAM" id="SSF52540">
    <property type="entry name" value="P-loop containing nucleoside triphosphate hydrolases"/>
    <property type="match status" value="1"/>
</dbReference>
<keyword evidence="3" id="KW-1185">Reference proteome</keyword>
<evidence type="ECO:0000313" key="2">
    <source>
        <dbReference type="EMBL" id="KAF7187760.1"/>
    </source>
</evidence>
<dbReference type="GO" id="GO:0043531">
    <property type="term" value="F:ADP binding"/>
    <property type="evidence" value="ECO:0007669"/>
    <property type="project" value="InterPro"/>
</dbReference>
<dbReference type="OrthoDB" id="3641649at2759"/>